<keyword evidence="1" id="KW-0732">Signal</keyword>
<dbReference type="AlphaFoldDB" id="K0R8X5"/>
<dbReference type="Gene3D" id="3.90.79.10">
    <property type="entry name" value="Nucleoside Triphosphate Pyrophosphohydrolase"/>
    <property type="match status" value="1"/>
</dbReference>
<reference evidence="2 3" key="1">
    <citation type="journal article" date="2012" name="Genome Biol.">
        <title>Genome and low-iron response of an oceanic diatom adapted to chronic iron limitation.</title>
        <authorList>
            <person name="Lommer M."/>
            <person name="Specht M."/>
            <person name="Roy A.S."/>
            <person name="Kraemer L."/>
            <person name="Andreson R."/>
            <person name="Gutowska M.A."/>
            <person name="Wolf J."/>
            <person name="Bergner S.V."/>
            <person name="Schilhabel M.B."/>
            <person name="Klostermeier U.C."/>
            <person name="Beiko R.G."/>
            <person name="Rosenstiel P."/>
            <person name="Hippler M."/>
            <person name="Laroche J."/>
        </authorList>
    </citation>
    <scope>NUCLEOTIDE SEQUENCE [LARGE SCALE GENOMIC DNA]</scope>
    <source>
        <strain evidence="2 3">CCMP1005</strain>
    </source>
</reference>
<dbReference type="EMBL" id="AGNL01044260">
    <property type="protein sequence ID" value="EJK50018.1"/>
    <property type="molecule type" value="Genomic_DNA"/>
</dbReference>
<gene>
    <name evidence="2" type="ORF">THAOC_31056</name>
</gene>
<evidence type="ECO:0000313" key="2">
    <source>
        <dbReference type="EMBL" id="EJK50018.1"/>
    </source>
</evidence>
<name>K0R8X5_THAOC</name>
<evidence type="ECO:0000313" key="3">
    <source>
        <dbReference type="Proteomes" id="UP000266841"/>
    </source>
</evidence>
<evidence type="ECO:0000256" key="1">
    <source>
        <dbReference type="SAM" id="SignalP"/>
    </source>
</evidence>
<feature type="signal peptide" evidence="1">
    <location>
        <begin position="1"/>
        <end position="18"/>
    </location>
</feature>
<dbReference type="OrthoDB" id="510307at2759"/>
<organism evidence="2 3">
    <name type="scientific">Thalassiosira oceanica</name>
    <name type="common">Marine diatom</name>
    <dbReference type="NCBI Taxonomy" id="159749"/>
    <lineage>
        <taxon>Eukaryota</taxon>
        <taxon>Sar</taxon>
        <taxon>Stramenopiles</taxon>
        <taxon>Ochrophyta</taxon>
        <taxon>Bacillariophyta</taxon>
        <taxon>Coscinodiscophyceae</taxon>
        <taxon>Thalassiosirophycidae</taxon>
        <taxon>Thalassiosirales</taxon>
        <taxon>Thalassiosiraceae</taxon>
        <taxon>Thalassiosira</taxon>
    </lineage>
</organism>
<dbReference type="Proteomes" id="UP000266841">
    <property type="component" value="Unassembled WGS sequence"/>
</dbReference>
<protein>
    <recommendedName>
        <fullName evidence="4">Nudix hydrolase domain-containing protein</fullName>
    </recommendedName>
</protein>
<dbReference type="eggNOG" id="ENOG502S4X7">
    <property type="taxonomic scope" value="Eukaryota"/>
</dbReference>
<proteinExistence type="predicted"/>
<sequence length="429" mass="48150">MNGAGIVFLLLMAAVNNATPFAFEPEGCQCISSSLASSFAVKIDKIDFDSLRWDLYPLSAWEKEGDEGGVGSIAIRGLTHDWAREKTGVGTACSLDCHWAQQSSSDDWSVSVSVDGAGEGISTELVCVLSRVIAQSAAARIAKYSTSSEKRRNADLLMTLPMLEGQGCQRIKLSDLREEDGIRLLFDPLGPDHSTVELVDMVCSDGQVLGSVPRNLVHKYNLLHRGIGMIISKDDNIFETFRTGRLPQVYCHQRTDTKRVFPSLYDMFVGGVSASFERSRLTAAREVAEELGMKRALNLMEEGLDDESPLSQELFQCTIATSYNRCVVSFFTYTCDTSVESLAWQEEEVQWGQFVPYDIVEESADLSIERLVNDGAWPGEKVILDYEPTIMSLKERYSEEKYEGWERWDYVPDGLLVWQAWKKYLERRL</sequence>
<feature type="chain" id="PRO_5003836767" description="Nudix hydrolase domain-containing protein" evidence="1">
    <location>
        <begin position="19"/>
        <end position="429"/>
    </location>
</feature>
<evidence type="ECO:0008006" key="4">
    <source>
        <dbReference type="Google" id="ProtNLM"/>
    </source>
</evidence>
<comment type="caution">
    <text evidence="2">The sequence shown here is derived from an EMBL/GenBank/DDBJ whole genome shotgun (WGS) entry which is preliminary data.</text>
</comment>
<accession>K0R8X5</accession>
<keyword evidence="3" id="KW-1185">Reference proteome</keyword>
<dbReference type="SUPFAM" id="SSF55811">
    <property type="entry name" value="Nudix"/>
    <property type="match status" value="1"/>
</dbReference>
<dbReference type="InterPro" id="IPR015797">
    <property type="entry name" value="NUDIX_hydrolase-like_dom_sf"/>
</dbReference>